<dbReference type="Pfam" id="PF00560">
    <property type="entry name" value="LRR_1"/>
    <property type="match status" value="1"/>
</dbReference>
<evidence type="ECO:0000256" key="3">
    <source>
        <dbReference type="ARBA" id="ARBA00022737"/>
    </source>
</evidence>
<keyword evidence="5" id="KW-1185">Reference proteome</keyword>
<dbReference type="WBParaSite" id="PSU_v2.g20546.t1">
    <property type="protein sequence ID" value="PSU_v2.g20546.t1"/>
    <property type="gene ID" value="PSU_v2.g20546"/>
</dbReference>
<dbReference type="SUPFAM" id="SSF52058">
    <property type="entry name" value="L domain-like"/>
    <property type="match status" value="1"/>
</dbReference>
<dbReference type="Proteomes" id="UP000887577">
    <property type="component" value="Unplaced"/>
</dbReference>
<dbReference type="Pfam" id="PF13855">
    <property type="entry name" value="LRR_8"/>
    <property type="match status" value="1"/>
</dbReference>
<evidence type="ECO:0000256" key="4">
    <source>
        <dbReference type="SAM" id="SignalP"/>
    </source>
</evidence>
<protein>
    <submittedName>
        <fullName evidence="6">Uncharacterized protein</fullName>
    </submittedName>
</protein>
<evidence type="ECO:0000313" key="5">
    <source>
        <dbReference type="Proteomes" id="UP000887577"/>
    </source>
</evidence>
<dbReference type="AlphaFoldDB" id="A0A914YJN3"/>
<feature type="signal peptide" evidence="4">
    <location>
        <begin position="1"/>
        <end position="20"/>
    </location>
</feature>
<dbReference type="InterPro" id="IPR003591">
    <property type="entry name" value="Leu-rich_rpt_typical-subtyp"/>
</dbReference>
<dbReference type="Gene3D" id="3.80.10.10">
    <property type="entry name" value="Ribonuclease Inhibitor"/>
    <property type="match status" value="1"/>
</dbReference>
<proteinExistence type="predicted"/>
<organism evidence="5 6">
    <name type="scientific">Panagrolaimus superbus</name>
    <dbReference type="NCBI Taxonomy" id="310955"/>
    <lineage>
        <taxon>Eukaryota</taxon>
        <taxon>Metazoa</taxon>
        <taxon>Ecdysozoa</taxon>
        <taxon>Nematoda</taxon>
        <taxon>Chromadorea</taxon>
        <taxon>Rhabditida</taxon>
        <taxon>Tylenchina</taxon>
        <taxon>Panagrolaimomorpha</taxon>
        <taxon>Panagrolaimoidea</taxon>
        <taxon>Panagrolaimidae</taxon>
        <taxon>Panagrolaimus</taxon>
    </lineage>
</organism>
<evidence type="ECO:0000256" key="1">
    <source>
        <dbReference type="ARBA" id="ARBA00022614"/>
    </source>
</evidence>
<dbReference type="SMART" id="SM00369">
    <property type="entry name" value="LRR_TYP"/>
    <property type="match status" value="3"/>
</dbReference>
<dbReference type="InterPro" id="IPR032675">
    <property type="entry name" value="LRR_dom_sf"/>
</dbReference>
<dbReference type="PROSITE" id="PS51450">
    <property type="entry name" value="LRR"/>
    <property type="match status" value="1"/>
</dbReference>
<keyword evidence="3" id="KW-0677">Repeat</keyword>
<dbReference type="PANTHER" id="PTHR24373:SF275">
    <property type="entry name" value="TIR DOMAIN-CONTAINING PROTEIN"/>
    <property type="match status" value="1"/>
</dbReference>
<keyword evidence="1" id="KW-0433">Leucine-rich repeat</keyword>
<evidence type="ECO:0000256" key="2">
    <source>
        <dbReference type="ARBA" id="ARBA00022729"/>
    </source>
</evidence>
<accession>A0A914YJN3</accession>
<reference evidence="6" key="1">
    <citation type="submission" date="2022-11" db="UniProtKB">
        <authorList>
            <consortium name="WormBaseParasite"/>
        </authorList>
    </citation>
    <scope>IDENTIFICATION</scope>
</reference>
<name>A0A914YJN3_9BILA</name>
<sequence>MKLFLFFCFILGYLSRITVAEEIRDEGSEEVLSDYNYACGDELMETKCKCNETVLNCDSSGVKNLNIHIIAENFTVKSAKFNNDYIQILRKRKILPGREYSVQSLDFQHNWITEIENGTFDEFLKIETLILSNNRLTKIDENVLTETLGKTLTSLDFKENNFQQLSSKTFMYLKKLEFLGLSDNPGLVPYFNKNIFSASLKNLKHLDLSWCNISILEDDAFSNLRQVFL</sequence>
<dbReference type="InterPro" id="IPR050328">
    <property type="entry name" value="Dev_Immune_Receptor"/>
</dbReference>
<dbReference type="PANTHER" id="PTHR24373">
    <property type="entry name" value="SLIT RELATED LEUCINE-RICH REPEAT NEURONAL PROTEIN"/>
    <property type="match status" value="1"/>
</dbReference>
<feature type="chain" id="PRO_5037479846" evidence="4">
    <location>
        <begin position="21"/>
        <end position="229"/>
    </location>
</feature>
<evidence type="ECO:0000313" key="6">
    <source>
        <dbReference type="WBParaSite" id="PSU_v2.g20546.t1"/>
    </source>
</evidence>
<dbReference type="InterPro" id="IPR001611">
    <property type="entry name" value="Leu-rich_rpt"/>
</dbReference>
<keyword evidence="2 4" id="KW-0732">Signal</keyword>